<reference evidence="1 2" key="1">
    <citation type="submission" date="2017-11" db="EMBL/GenBank/DDBJ databases">
        <authorList>
            <person name="Lechat P."/>
        </authorList>
    </citation>
    <scope>NUCLEOTIDE SEQUENCE [LARGE SCALE GENOMIC DNA]</scope>
    <source>
        <strain evidence="1">L495</strain>
    </source>
</reference>
<organism evidence="1 2">
    <name type="scientific">Leptospira interrogans serovar Manilae</name>
    <dbReference type="NCBI Taxonomy" id="214675"/>
    <lineage>
        <taxon>Bacteria</taxon>
        <taxon>Pseudomonadati</taxon>
        <taxon>Spirochaetota</taxon>
        <taxon>Spirochaetia</taxon>
        <taxon>Leptospirales</taxon>
        <taxon>Leptospiraceae</taxon>
        <taxon>Leptospira</taxon>
    </lineage>
</organism>
<evidence type="ECO:0000313" key="1">
    <source>
        <dbReference type="EMBL" id="SOR61061.1"/>
    </source>
</evidence>
<evidence type="ECO:0000313" key="2">
    <source>
        <dbReference type="Proteomes" id="UP000234460"/>
    </source>
</evidence>
<dbReference type="Proteomes" id="UP000234460">
    <property type="component" value="Chromosome LMANV2"/>
</dbReference>
<dbReference type="EMBL" id="OEJX01000017">
    <property type="protein sequence ID" value="SOR61061.1"/>
    <property type="molecule type" value="Genomic_DNA"/>
</dbReference>
<name>A0AAQ1NXE6_LEPIR</name>
<gene>
    <name evidence="1" type="ORF">LMANV2_240113</name>
</gene>
<accession>A0AAQ1NXE6</accession>
<dbReference type="AlphaFoldDB" id="A0AAQ1NXE6"/>
<proteinExistence type="predicted"/>
<comment type="caution">
    <text evidence="1">The sequence shown here is derived from an EMBL/GenBank/DDBJ whole genome shotgun (WGS) entry which is preliminary data.</text>
</comment>
<protein>
    <submittedName>
        <fullName evidence="1">Uncharacterized protein</fullName>
    </submittedName>
</protein>
<sequence>MPNFKAETSFLESALCEIENKPFFKIWDEAFAIRRSEILELKTALIDETSATSIGIETNSFGSEYLPE</sequence>